<protein>
    <submittedName>
        <fullName evidence="1">Uncharacterized protein</fullName>
    </submittedName>
</protein>
<keyword evidence="2" id="KW-1185">Reference proteome</keyword>
<comment type="caution">
    <text evidence="1">The sequence shown here is derived from an EMBL/GenBank/DDBJ whole genome shotgun (WGS) entry which is preliminary data.</text>
</comment>
<proteinExistence type="predicted"/>
<evidence type="ECO:0000313" key="2">
    <source>
        <dbReference type="Proteomes" id="UP001371218"/>
    </source>
</evidence>
<accession>A0ABU9BWJ6</accession>
<organism evidence="1 2">
    <name type="scientific">Ideonella lacteola</name>
    <dbReference type="NCBI Taxonomy" id="2984193"/>
    <lineage>
        <taxon>Bacteria</taxon>
        <taxon>Pseudomonadati</taxon>
        <taxon>Pseudomonadota</taxon>
        <taxon>Betaproteobacteria</taxon>
        <taxon>Burkholderiales</taxon>
        <taxon>Sphaerotilaceae</taxon>
        <taxon>Ideonella</taxon>
    </lineage>
</organism>
<dbReference type="Proteomes" id="UP001371218">
    <property type="component" value="Unassembled WGS sequence"/>
</dbReference>
<evidence type="ECO:0000313" key="1">
    <source>
        <dbReference type="EMBL" id="MEK8034129.1"/>
    </source>
</evidence>
<dbReference type="EMBL" id="JBBUTG010000025">
    <property type="protein sequence ID" value="MEK8034129.1"/>
    <property type="molecule type" value="Genomic_DNA"/>
</dbReference>
<reference evidence="1 2" key="1">
    <citation type="submission" date="2024-04" db="EMBL/GenBank/DDBJ databases">
        <title>Novel species of the genus Ideonella isolated from streams.</title>
        <authorList>
            <person name="Lu H."/>
        </authorList>
    </citation>
    <scope>NUCLEOTIDE SEQUENCE [LARGE SCALE GENOMIC DNA]</scope>
    <source>
        <strain evidence="1 2">DXS29W</strain>
    </source>
</reference>
<name>A0ABU9BWJ6_9BURK</name>
<sequence length="74" mass="8456">MDEIRVAAQPTAKRFELRFQSLFNQGRAMVFPCDEQGQVDIDALSERARENYLYARAVIGFEFATPAVTPDYSH</sequence>
<gene>
    <name evidence="1" type="ORF">AACH06_25165</name>
</gene>
<dbReference type="RefSeq" id="WP_341428557.1">
    <property type="nucleotide sequence ID" value="NZ_JBBUTG010000025.1"/>
</dbReference>